<gene>
    <name evidence="7" type="primary">Spn28Dc</name>
    <name evidence="7" type="ORF">Bhyg_03696</name>
</gene>
<dbReference type="GO" id="GO:0004867">
    <property type="term" value="F:serine-type endopeptidase inhibitor activity"/>
    <property type="evidence" value="ECO:0007669"/>
    <property type="project" value="UniProtKB-KW"/>
</dbReference>
<dbReference type="SMART" id="SM00093">
    <property type="entry name" value="SERPIN"/>
    <property type="match status" value="1"/>
</dbReference>
<feature type="chain" id="PRO_5040261608" evidence="5">
    <location>
        <begin position="26"/>
        <end position="654"/>
    </location>
</feature>
<evidence type="ECO:0000313" key="7">
    <source>
        <dbReference type="EMBL" id="KAJ6648466.1"/>
    </source>
</evidence>
<dbReference type="Proteomes" id="UP001151699">
    <property type="component" value="Chromosome A"/>
</dbReference>
<dbReference type="GO" id="GO:0045861">
    <property type="term" value="P:negative regulation of proteolysis"/>
    <property type="evidence" value="ECO:0007669"/>
    <property type="project" value="UniProtKB-ARBA"/>
</dbReference>
<keyword evidence="5" id="KW-0732">Signal</keyword>
<comment type="caution">
    <text evidence="7">The sequence shown here is derived from an EMBL/GenBank/DDBJ whole genome shotgun (WGS) entry which is preliminary data.</text>
</comment>
<dbReference type="PANTHER" id="PTHR11461:SF342">
    <property type="entry name" value="SERINE PROTEASE INHIBITOR 28DC"/>
    <property type="match status" value="1"/>
</dbReference>
<evidence type="ECO:0000256" key="5">
    <source>
        <dbReference type="SAM" id="SignalP"/>
    </source>
</evidence>
<reference evidence="7" key="1">
    <citation type="submission" date="2022-07" db="EMBL/GenBank/DDBJ databases">
        <authorList>
            <person name="Trinca V."/>
            <person name="Uliana J.V.C."/>
            <person name="Torres T.T."/>
            <person name="Ward R.J."/>
            <person name="Monesi N."/>
        </authorList>
    </citation>
    <scope>NUCLEOTIDE SEQUENCE</scope>
    <source>
        <strain evidence="7">HSMRA1968</strain>
        <tissue evidence="7">Whole embryos</tissue>
    </source>
</reference>
<feature type="region of interest" description="Disordered" evidence="4">
    <location>
        <begin position="486"/>
        <end position="530"/>
    </location>
</feature>
<name>A0A9Q0NF86_9DIPT</name>
<dbReference type="OrthoDB" id="9518664at2759"/>
<evidence type="ECO:0000313" key="8">
    <source>
        <dbReference type="Proteomes" id="UP001151699"/>
    </source>
</evidence>
<evidence type="ECO:0000256" key="1">
    <source>
        <dbReference type="ARBA" id="ARBA00022690"/>
    </source>
</evidence>
<dbReference type="InterPro" id="IPR000215">
    <property type="entry name" value="Serpin_fam"/>
</dbReference>
<dbReference type="InterPro" id="IPR023796">
    <property type="entry name" value="Serpin_dom"/>
</dbReference>
<accession>A0A9Q0NF86</accession>
<feature type="signal peptide" evidence="5">
    <location>
        <begin position="1"/>
        <end position="25"/>
    </location>
</feature>
<dbReference type="Gene3D" id="2.30.39.10">
    <property type="entry name" value="Alpha-1-antitrypsin, domain 1"/>
    <property type="match status" value="1"/>
</dbReference>
<proteinExistence type="inferred from homology"/>
<dbReference type="InterPro" id="IPR042178">
    <property type="entry name" value="Serpin_sf_1"/>
</dbReference>
<protein>
    <submittedName>
        <fullName evidence="7">Serine protease inhibitor 28Dc</fullName>
    </submittedName>
</protein>
<feature type="region of interest" description="Disordered" evidence="4">
    <location>
        <begin position="548"/>
        <end position="568"/>
    </location>
</feature>
<dbReference type="InterPro" id="IPR042185">
    <property type="entry name" value="Serpin_sf_2"/>
</dbReference>
<dbReference type="GO" id="GO:0005615">
    <property type="term" value="C:extracellular space"/>
    <property type="evidence" value="ECO:0007669"/>
    <property type="project" value="InterPro"/>
</dbReference>
<organism evidence="7 8">
    <name type="scientific">Pseudolycoriella hygida</name>
    <dbReference type="NCBI Taxonomy" id="35572"/>
    <lineage>
        <taxon>Eukaryota</taxon>
        <taxon>Metazoa</taxon>
        <taxon>Ecdysozoa</taxon>
        <taxon>Arthropoda</taxon>
        <taxon>Hexapoda</taxon>
        <taxon>Insecta</taxon>
        <taxon>Pterygota</taxon>
        <taxon>Neoptera</taxon>
        <taxon>Endopterygota</taxon>
        <taxon>Diptera</taxon>
        <taxon>Nematocera</taxon>
        <taxon>Sciaroidea</taxon>
        <taxon>Sciaridae</taxon>
        <taxon>Pseudolycoriella</taxon>
    </lineage>
</organism>
<dbReference type="PANTHER" id="PTHR11461">
    <property type="entry name" value="SERINE PROTEASE INHIBITOR, SERPIN"/>
    <property type="match status" value="1"/>
</dbReference>
<evidence type="ECO:0000256" key="2">
    <source>
        <dbReference type="ARBA" id="ARBA00022900"/>
    </source>
</evidence>
<evidence type="ECO:0000259" key="6">
    <source>
        <dbReference type="SMART" id="SM00093"/>
    </source>
</evidence>
<dbReference type="Pfam" id="PF00079">
    <property type="entry name" value="Serpin"/>
    <property type="match status" value="2"/>
</dbReference>
<sequence length="654" mass="74110">MNLALKTNLFTIVICLWTRFHISQAEGLTLQEMLDQYKQMFPTYVDQVAQPSQQNAHVDYPYPPVSSDPRFNAQISNSLATNVLQMAHDVGETLLRTRNEKTEVFSPLSIYGALSLLLLGSSGSTYQELLNIMGLSKDPYLVSNSWKIHEEFGILIDDIAQNIRNEQHPRPQPNWKLYGNPRSNGVRHSNDGDEYKVAVANGVFVQQGFSIRPDYQSAVLSIYKSNMKSLDFARDGERATKYINDWVNEKTYGKIPEIVAYFQPETKVVLASALYFKAMWETTFIEGATGPKDFYPDGLGTTPIKVQMMAHGGTFPFYDAVEYDCRILALPYRRNLSTMYIILPNNSNRSRVRQLQSYLTADKIDDMISKMEWKTSIILFPKMHISNKVDLKKMFEKMGLHSLFDERRSDLSLISNGHEIPTGIFNDPRPIQPTNFPAAAPSFAPINNGFSMPDYSSSIFENHKFGGYSNVHEDEEEPFLFSRNGEDDEVATNSNGTEPPKQEPEKKTGEQAAERRKRNVSYKVPSSAAKSQPNLGFKDFFLSKRIMKGSPEKKHSRQRRQSDPSASLKNLDRLRTELSQGTSQNPGLFASEILHKIDLTINEKGTEGGASTITTLYRTGTDVVFRVETPFIFLIRHDDTKLPLFYGTVIEPTN</sequence>
<dbReference type="SUPFAM" id="SSF56574">
    <property type="entry name" value="Serpins"/>
    <property type="match status" value="2"/>
</dbReference>
<comment type="similarity">
    <text evidence="3">Belongs to the serpin family.</text>
</comment>
<keyword evidence="1" id="KW-0646">Protease inhibitor</keyword>
<keyword evidence="2" id="KW-0722">Serine protease inhibitor</keyword>
<evidence type="ECO:0000256" key="3">
    <source>
        <dbReference type="RuleBase" id="RU000411"/>
    </source>
</evidence>
<dbReference type="FunFam" id="2.30.39.10:FF:000035">
    <property type="entry name" value="Serine protease inhibitor (serpin) 16"/>
    <property type="match status" value="1"/>
</dbReference>
<feature type="compositionally biased region" description="Basic and acidic residues" evidence="4">
    <location>
        <begin position="500"/>
        <end position="514"/>
    </location>
</feature>
<feature type="domain" description="Serpin" evidence="6">
    <location>
        <begin position="92"/>
        <end position="652"/>
    </location>
</feature>
<keyword evidence="8" id="KW-1185">Reference proteome</keyword>
<dbReference type="EMBL" id="WJQU01000001">
    <property type="protein sequence ID" value="KAJ6648466.1"/>
    <property type="molecule type" value="Genomic_DNA"/>
</dbReference>
<evidence type="ECO:0000256" key="4">
    <source>
        <dbReference type="SAM" id="MobiDB-lite"/>
    </source>
</evidence>
<dbReference type="AlphaFoldDB" id="A0A9Q0NF86"/>
<dbReference type="Gene3D" id="3.30.497.10">
    <property type="entry name" value="Antithrombin, subunit I, domain 2"/>
    <property type="match status" value="2"/>
</dbReference>
<dbReference type="InterPro" id="IPR036186">
    <property type="entry name" value="Serpin_sf"/>
</dbReference>